<accession>A0A5C3ESV9</accession>
<organism evidence="1 2">
    <name type="scientific">Ustilago trichophora</name>
    <dbReference type="NCBI Taxonomy" id="86804"/>
    <lineage>
        <taxon>Eukaryota</taxon>
        <taxon>Fungi</taxon>
        <taxon>Dikarya</taxon>
        <taxon>Basidiomycota</taxon>
        <taxon>Ustilaginomycotina</taxon>
        <taxon>Ustilaginomycetes</taxon>
        <taxon>Ustilaginales</taxon>
        <taxon>Ustilaginaceae</taxon>
        <taxon>Ustilago</taxon>
    </lineage>
</organism>
<proteinExistence type="predicted"/>
<name>A0A5C3ESV9_9BASI</name>
<evidence type="ECO:0000313" key="2">
    <source>
        <dbReference type="Proteomes" id="UP000324022"/>
    </source>
</evidence>
<dbReference type="Proteomes" id="UP000324022">
    <property type="component" value="Unassembled WGS sequence"/>
</dbReference>
<evidence type="ECO:0000313" key="1">
    <source>
        <dbReference type="EMBL" id="SPO32459.1"/>
    </source>
</evidence>
<protein>
    <submittedName>
        <fullName evidence="1">Uncharacterized protein</fullName>
    </submittedName>
</protein>
<dbReference type="AlphaFoldDB" id="A0A5C3ESV9"/>
<sequence>MSLGDCFNVYPPELTRADMLADEATALCDRCRDRMDVGVQRCCSELLLMLDPIGTEAQQCQVMQDAGRSIRPSLGLSVQEVLGVTRFRSTSTSIALPHTEPAAAKVQTGPQTRAANPMQIATSDGVMNGNVS</sequence>
<gene>
    <name evidence="1" type="ORF">UTRI_04203</name>
</gene>
<reference evidence="1 2" key="1">
    <citation type="submission" date="2018-03" db="EMBL/GenBank/DDBJ databases">
        <authorList>
            <person name="Guldener U."/>
        </authorList>
    </citation>
    <scope>NUCLEOTIDE SEQUENCE [LARGE SCALE GENOMIC DNA]</scope>
    <source>
        <strain evidence="1 2">NBRC100155</strain>
    </source>
</reference>
<keyword evidence="2" id="KW-1185">Reference proteome</keyword>
<dbReference type="EMBL" id="OOIN01000047">
    <property type="protein sequence ID" value="SPO32459.1"/>
    <property type="molecule type" value="Genomic_DNA"/>
</dbReference>